<dbReference type="AlphaFoldDB" id="A0A0F9KPY8"/>
<feature type="compositionally biased region" description="Basic and acidic residues" evidence="2">
    <location>
        <begin position="171"/>
        <end position="197"/>
    </location>
</feature>
<gene>
    <name evidence="3" type="ORF">LCGC14_1376220</name>
</gene>
<keyword evidence="1" id="KW-0175">Coiled coil</keyword>
<proteinExistence type="predicted"/>
<feature type="region of interest" description="Disordered" evidence="2">
    <location>
        <begin position="241"/>
        <end position="269"/>
    </location>
</feature>
<name>A0A0F9KPY8_9ZZZZ</name>
<reference evidence="3" key="1">
    <citation type="journal article" date="2015" name="Nature">
        <title>Complex archaea that bridge the gap between prokaryotes and eukaryotes.</title>
        <authorList>
            <person name="Spang A."/>
            <person name="Saw J.H."/>
            <person name="Jorgensen S.L."/>
            <person name="Zaremba-Niedzwiedzka K."/>
            <person name="Martijn J."/>
            <person name="Lind A.E."/>
            <person name="van Eijk R."/>
            <person name="Schleper C."/>
            <person name="Guy L."/>
            <person name="Ettema T.J."/>
        </authorList>
    </citation>
    <scope>NUCLEOTIDE SEQUENCE</scope>
</reference>
<evidence type="ECO:0000256" key="1">
    <source>
        <dbReference type="SAM" id="Coils"/>
    </source>
</evidence>
<protein>
    <submittedName>
        <fullName evidence="3">Uncharacterized protein</fullName>
    </submittedName>
</protein>
<accession>A0A0F9KPY8</accession>
<dbReference type="EMBL" id="LAZR01008739">
    <property type="protein sequence ID" value="KKM76831.1"/>
    <property type="molecule type" value="Genomic_DNA"/>
</dbReference>
<sequence>MNIKAQVIKYLTKKEMATSKDMARAIPYKAKSIETQCLALEHDGLIFRAQGDERGTPNLWQKNEGVTVDTVATGELEMSTASGAEKETPPTPPAESAELDQKGMFINHLTQIGVAPKAAIPTIAELFFEGNIEDLSWLHHVLLKNAAGFVTGNQRSLIMAWWAKTRHLPFDEEKYPGEPATEGKAKKAGKEDDKPARPLDPGQGWRVAKDREGDWVALPGGPMTYQEAVEAAERRHLIGSYQIPRGEDGGEEADEAEGSRPARRGGKREETLVEKMMLKFMDSMLDGKSGRDSAGDERVEQLQGQINQMQKERQEERFERLEGLVAQAASRDPWDEYEKINRMKERLGIGGPAVTDNSPAVQLIKDSTDKLDKNVGRMVGIMERVVLREGGFAPEVTRSEGQRDEKAGELLRTVQDRDRSRGLRKHAFGV</sequence>
<feature type="coiled-coil region" evidence="1">
    <location>
        <begin position="299"/>
        <end position="331"/>
    </location>
</feature>
<organism evidence="3">
    <name type="scientific">marine sediment metagenome</name>
    <dbReference type="NCBI Taxonomy" id="412755"/>
    <lineage>
        <taxon>unclassified sequences</taxon>
        <taxon>metagenomes</taxon>
        <taxon>ecological metagenomes</taxon>
    </lineage>
</organism>
<feature type="region of interest" description="Disordered" evidence="2">
    <location>
        <begin position="171"/>
        <end position="206"/>
    </location>
</feature>
<evidence type="ECO:0000256" key="2">
    <source>
        <dbReference type="SAM" id="MobiDB-lite"/>
    </source>
</evidence>
<comment type="caution">
    <text evidence="3">The sequence shown here is derived from an EMBL/GenBank/DDBJ whole genome shotgun (WGS) entry which is preliminary data.</text>
</comment>
<evidence type="ECO:0000313" key="3">
    <source>
        <dbReference type="EMBL" id="KKM76831.1"/>
    </source>
</evidence>